<name>A0A177CEV4_9PLEO</name>
<evidence type="ECO:0000313" key="2">
    <source>
        <dbReference type="Proteomes" id="UP000077069"/>
    </source>
</evidence>
<dbReference type="RefSeq" id="XP_018035714.1">
    <property type="nucleotide sequence ID" value="XM_018180282.1"/>
</dbReference>
<dbReference type="AlphaFoldDB" id="A0A177CEV4"/>
<dbReference type="InterPro" id="IPR036812">
    <property type="entry name" value="NAD(P)_OxRdtase_dom_sf"/>
</dbReference>
<gene>
    <name evidence="1" type="ORF">CC84DRAFT_1177404</name>
</gene>
<dbReference type="GeneID" id="28763768"/>
<dbReference type="OrthoDB" id="2310150at2759"/>
<evidence type="ECO:0008006" key="3">
    <source>
        <dbReference type="Google" id="ProtNLM"/>
    </source>
</evidence>
<keyword evidence="2" id="KW-1185">Reference proteome</keyword>
<proteinExistence type="predicted"/>
<dbReference type="SUPFAM" id="SSF51430">
    <property type="entry name" value="NAD(P)-linked oxidoreductase"/>
    <property type="match status" value="1"/>
</dbReference>
<accession>A0A177CEV4</accession>
<dbReference type="InParanoid" id="A0A177CEV4"/>
<dbReference type="Proteomes" id="UP000077069">
    <property type="component" value="Unassembled WGS sequence"/>
</dbReference>
<dbReference type="Gene3D" id="3.20.20.100">
    <property type="entry name" value="NADP-dependent oxidoreductase domain"/>
    <property type="match status" value="1"/>
</dbReference>
<dbReference type="EMBL" id="KV441553">
    <property type="protein sequence ID" value="OAG05349.1"/>
    <property type="molecule type" value="Genomic_DNA"/>
</dbReference>
<dbReference type="STRING" id="1460663.A0A177CEV4"/>
<sequence length="220" mass="24593">MATASKSTMPVVLDVMTIGKAGVEGVRVSDLKDVNLMLDVSQSIGHNEIDDARLYGGESSELYPNEGKGMNMGDNVYSHRPEDVRRGLLASLKAIETEKVEKWYLHGPDHTTSLQETLRGENSLCKEGYFECFILATTCPGKQPLSPLAGGFPTSMYKRDMKEDDDESGSRVDPKQWQCRMIIRVKRKEFDLILSGGNVVDYRRGQECSGSGLMRREMKF</sequence>
<protein>
    <recommendedName>
        <fullName evidence="3">NADP-dependent oxidoreductase domain-containing protein</fullName>
    </recommendedName>
</protein>
<reference evidence="1 2" key="1">
    <citation type="submission" date="2016-05" db="EMBL/GenBank/DDBJ databases">
        <title>Comparative analysis of secretome profiles of manganese(II)-oxidizing ascomycete fungi.</title>
        <authorList>
            <consortium name="DOE Joint Genome Institute"/>
            <person name="Zeiner C.A."/>
            <person name="Purvine S.O."/>
            <person name="Zink E.M."/>
            <person name="Wu S."/>
            <person name="Pasa-Tolic L."/>
            <person name="Chaput D.L."/>
            <person name="Haridas S."/>
            <person name="Grigoriev I.V."/>
            <person name="Santelli C.M."/>
            <person name="Hansel C.M."/>
        </authorList>
    </citation>
    <scope>NUCLEOTIDE SEQUENCE [LARGE SCALE GENOMIC DNA]</scope>
    <source>
        <strain evidence="1 2">AP3s5-JAC2a</strain>
    </source>
</reference>
<evidence type="ECO:0000313" key="1">
    <source>
        <dbReference type="EMBL" id="OAG05349.1"/>
    </source>
</evidence>
<organism evidence="1 2">
    <name type="scientific">Paraphaeosphaeria sporulosa</name>
    <dbReference type="NCBI Taxonomy" id="1460663"/>
    <lineage>
        <taxon>Eukaryota</taxon>
        <taxon>Fungi</taxon>
        <taxon>Dikarya</taxon>
        <taxon>Ascomycota</taxon>
        <taxon>Pezizomycotina</taxon>
        <taxon>Dothideomycetes</taxon>
        <taxon>Pleosporomycetidae</taxon>
        <taxon>Pleosporales</taxon>
        <taxon>Massarineae</taxon>
        <taxon>Didymosphaeriaceae</taxon>
        <taxon>Paraphaeosphaeria</taxon>
    </lineage>
</organism>